<protein>
    <submittedName>
        <fullName evidence="2 4">Uncharacterized protein</fullName>
    </submittedName>
</protein>
<name>A0A0N4XKV5_NIPBR</name>
<evidence type="ECO:0000256" key="1">
    <source>
        <dbReference type="SAM" id="MobiDB-lite"/>
    </source>
</evidence>
<proteinExistence type="predicted"/>
<evidence type="ECO:0000313" key="3">
    <source>
        <dbReference type="Proteomes" id="UP000271162"/>
    </source>
</evidence>
<dbReference type="WBParaSite" id="NBR_0000315701-mRNA-1">
    <property type="protein sequence ID" value="NBR_0000315701-mRNA-1"/>
    <property type="gene ID" value="NBR_0000315701"/>
</dbReference>
<feature type="compositionally biased region" description="Basic and acidic residues" evidence="1">
    <location>
        <begin position="64"/>
        <end position="83"/>
    </location>
</feature>
<organism evidence="4">
    <name type="scientific">Nippostrongylus brasiliensis</name>
    <name type="common">Rat hookworm</name>
    <dbReference type="NCBI Taxonomy" id="27835"/>
    <lineage>
        <taxon>Eukaryota</taxon>
        <taxon>Metazoa</taxon>
        <taxon>Ecdysozoa</taxon>
        <taxon>Nematoda</taxon>
        <taxon>Chromadorea</taxon>
        <taxon>Rhabditida</taxon>
        <taxon>Rhabditina</taxon>
        <taxon>Rhabditomorpha</taxon>
        <taxon>Strongyloidea</taxon>
        <taxon>Heligmosomidae</taxon>
        <taxon>Nippostrongylus</taxon>
    </lineage>
</organism>
<reference evidence="4" key="1">
    <citation type="submission" date="2017-02" db="UniProtKB">
        <authorList>
            <consortium name="WormBaseParasite"/>
        </authorList>
    </citation>
    <scope>IDENTIFICATION</scope>
</reference>
<accession>A0A0N4XKV5</accession>
<reference evidence="2 3" key="2">
    <citation type="submission" date="2018-11" db="EMBL/GenBank/DDBJ databases">
        <authorList>
            <consortium name="Pathogen Informatics"/>
        </authorList>
    </citation>
    <scope>NUCLEOTIDE SEQUENCE [LARGE SCALE GENOMIC DNA]</scope>
</reference>
<keyword evidence="3" id="KW-1185">Reference proteome</keyword>
<dbReference type="Proteomes" id="UP000271162">
    <property type="component" value="Unassembled WGS sequence"/>
</dbReference>
<gene>
    <name evidence="2" type="ORF">NBR_LOCUS3158</name>
</gene>
<feature type="region of interest" description="Disordered" evidence="1">
    <location>
        <begin position="48"/>
        <end position="83"/>
    </location>
</feature>
<evidence type="ECO:0000313" key="4">
    <source>
        <dbReference type="WBParaSite" id="NBR_0000315701-mRNA-1"/>
    </source>
</evidence>
<dbReference type="AlphaFoldDB" id="A0A0N4XKV5"/>
<dbReference type="EMBL" id="UYSL01004400">
    <property type="protein sequence ID" value="VDL66747.1"/>
    <property type="molecule type" value="Genomic_DNA"/>
</dbReference>
<dbReference type="STRING" id="27835.A0A0N4XKV5"/>
<evidence type="ECO:0000313" key="2">
    <source>
        <dbReference type="EMBL" id="VDL66747.1"/>
    </source>
</evidence>
<sequence length="83" mass="9230">MNRRAVSDTPSAINPLDTVEVSQILHHRKIQRYDTYCHLLRSRMPGGGCEMGGAPSDSTSGVHSKSDIADELDKMSYREAMNH</sequence>